<dbReference type="PANTHER" id="PTHR30193">
    <property type="entry name" value="ABC TRANSPORTER PERMEASE PROTEIN"/>
    <property type="match status" value="1"/>
</dbReference>
<dbReference type="CDD" id="cd06261">
    <property type="entry name" value="TM_PBP2"/>
    <property type="match status" value="1"/>
</dbReference>
<keyword evidence="6 7" id="KW-0472">Membrane</keyword>
<dbReference type="GO" id="GO:0055085">
    <property type="term" value="P:transmembrane transport"/>
    <property type="evidence" value="ECO:0007669"/>
    <property type="project" value="InterPro"/>
</dbReference>
<feature type="domain" description="ABC transmembrane type-1" evidence="8">
    <location>
        <begin position="94"/>
        <end position="307"/>
    </location>
</feature>
<feature type="transmembrane region" description="Helical" evidence="7">
    <location>
        <begin position="228"/>
        <end position="249"/>
    </location>
</feature>
<keyword evidence="10" id="KW-1185">Reference proteome</keyword>
<dbReference type="Proteomes" id="UP000319263">
    <property type="component" value="Chromosome"/>
</dbReference>
<evidence type="ECO:0000256" key="5">
    <source>
        <dbReference type="ARBA" id="ARBA00022989"/>
    </source>
</evidence>
<evidence type="ECO:0000256" key="4">
    <source>
        <dbReference type="ARBA" id="ARBA00022692"/>
    </source>
</evidence>
<reference evidence="9 10" key="1">
    <citation type="submission" date="2019-07" db="EMBL/GenBank/DDBJ databases">
        <title>Microlunatus dokdonensis sp. nov. isolated from the rhizospheric soil of the wild plant Elymus tsukushiensis.</title>
        <authorList>
            <person name="Ghim S.-Y."/>
            <person name="Hwang Y.-J."/>
            <person name="Son J.-S."/>
            <person name="Shin J.-H."/>
        </authorList>
    </citation>
    <scope>NUCLEOTIDE SEQUENCE [LARGE SCALE GENOMIC DNA]</scope>
    <source>
        <strain evidence="9 10">KUDC0627</strain>
    </source>
</reference>
<dbReference type="GO" id="GO:0005886">
    <property type="term" value="C:plasma membrane"/>
    <property type="evidence" value="ECO:0007669"/>
    <property type="project" value="UniProtKB-SubCell"/>
</dbReference>
<evidence type="ECO:0000313" key="10">
    <source>
        <dbReference type="Proteomes" id="UP000319263"/>
    </source>
</evidence>
<keyword evidence="4 7" id="KW-0812">Transmembrane</keyword>
<evidence type="ECO:0000256" key="3">
    <source>
        <dbReference type="ARBA" id="ARBA00022475"/>
    </source>
</evidence>
<evidence type="ECO:0000256" key="2">
    <source>
        <dbReference type="ARBA" id="ARBA00022448"/>
    </source>
</evidence>
<dbReference type="PANTHER" id="PTHR30193:SF1">
    <property type="entry name" value="ABC TRANSPORTER PERMEASE PROTEIN YESP-RELATED"/>
    <property type="match status" value="1"/>
</dbReference>
<gene>
    <name evidence="9" type="ORF">FOE78_13230</name>
</gene>
<accession>A0A516PZZ2</accession>
<evidence type="ECO:0000313" key="9">
    <source>
        <dbReference type="EMBL" id="QDP96744.1"/>
    </source>
</evidence>
<dbReference type="Gene3D" id="1.10.3720.10">
    <property type="entry name" value="MetI-like"/>
    <property type="match status" value="1"/>
</dbReference>
<comment type="subcellular location">
    <subcellularLocation>
        <location evidence="1 7">Cell membrane</location>
        <topology evidence="1 7">Multi-pass membrane protein</topology>
    </subcellularLocation>
</comment>
<dbReference type="InterPro" id="IPR035906">
    <property type="entry name" value="MetI-like_sf"/>
</dbReference>
<feature type="transmembrane region" description="Helical" evidence="7">
    <location>
        <begin position="36"/>
        <end position="64"/>
    </location>
</feature>
<keyword evidence="2 7" id="KW-0813">Transport</keyword>
<keyword evidence="5 7" id="KW-1133">Transmembrane helix</keyword>
<name>A0A516PZZ2_9ACTN</name>
<feature type="transmembrane region" description="Helical" evidence="7">
    <location>
        <begin position="97"/>
        <end position="119"/>
    </location>
</feature>
<feature type="transmembrane region" description="Helical" evidence="7">
    <location>
        <begin position="180"/>
        <end position="203"/>
    </location>
</feature>
<proteinExistence type="inferred from homology"/>
<evidence type="ECO:0000256" key="1">
    <source>
        <dbReference type="ARBA" id="ARBA00004651"/>
    </source>
</evidence>
<sequence>MTSVTDSAHAETADAPAARASAAVPGRRRRRHLIDWSAYVFLVPWFVGMLFTVIPFGASLVLAFTDYDLLNPPKFIGMQNFTEILHDERVHKSLVVTFIYCLVSVPTSLAAALGVALMLNRGLRGLPIYRAIYYLPSLLGSSVAVVMLWRQVFSTQGIVNTALAWFGIQGPSWTSDPHTALSVLILLHIWTFGAPMVIFLAALRQVPTMYYEAAAVDGASRWRQFRSITLPMISPIIFFNLVLATIGAMQSFTQSFVMSNGTGGPADSTLFYNLYLYIQGFSRFHMGYASALAWVLLLIIAALTAINFLAQRYWVFYEN</sequence>
<feature type="transmembrane region" description="Helical" evidence="7">
    <location>
        <begin position="131"/>
        <end position="149"/>
    </location>
</feature>
<organism evidence="9 10">
    <name type="scientific">Microlunatus elymi</name>
    <dbReference type="NCBI Taxonomy" id="2596828"/>
    <lineage>
        <taxon>Bacteria</taxon>
        <taxon>Bacillati</taxon>
        <taxon>Actinomycetota</taxon>
        <taxon>Actinomycetes</taxon>
        <taxon>Propionibacteriales</taxon>
        <taxon>Propionibacteriaceae</taxon>
        <taxon>Microlunatus</taxon>
    </lineage>
</organism>
<evidence type="ECO:0000256" key="7">
    <source>
        <dbReference type="RuleBase" id="RU363032"/>
    </source>
</evidence>
<keyword evidence="3" id="KW-1003">Cell membrane</keyword>
<evidence type="ECO:0000259" key="8">
    <source>
        <dbReference type="PROSITE" id="PS50928"/>
    </source>
</evidence>
<dbReference type="PROSITE" id="PS50928">
    <property type="entry name" value="ABC_TM1"/>
    <property type="match status" value="1"/>
</dbReference>
<dbReference type="EMBL" id="CP041692">
    <property type="protein sequence ID" value="QDP96744.1"/>
    <property type="molecule type" value="Genomic_DNA"/>
</dbReference>
<comment type="similarity">
    <text evidence="7">Belongs to the binding-protein-dependent transport system permease family.</text>
</comment>
<dbReference type="InterPro" id="IPR000515">
    <property type="entry name" value="MetI-like"/>
</dbReference>
<evidence type="ECO:0000256" key="6">
    <source>
        <dbReference type="ARBA" id="ARBA00023136"/>
    </source>
</evidence>
<protein>
    <submittedName>
        <fullName evidence="9">Sugar ABC transporter permease</fullName>
    </submittedName>
</protein>
<dbReference type="AlphaFoldDB" id="A0A516PZZ2"/>
<dbReference type="SUPFAM" id="SSF161098">
    <property type="entry name" value="MetI-like"/>
    <property type="match status" value="1"/>
</dbReference>
<dbReference type="Pfam" id="PF00528">
    <property type="entry name" value="BPD_transp_1"/>
    <property type="match status" value="1"/>
</dbReference>
<dbReference type="KEGG" id="mik:FOE78_13230"/>
<dbReference type="InterPro" id="IPR051393">
    <property type="entry name" value="ABC_transporter_permease"/>
</dbReference>
<feature type="transmembrane region" description="Helical" evidence="7">
    <location>
        <begin position="291"/>
        <end position="310"/>
    </location>
</feature>
<dbReference type="OrthoDB" id="9804439at2"/>